<dbReference type="EMBL" id="LR743593">
    <property type="protein sequence ID" value="CAA2621247.1"/>
    <property type="molecule type" value="Genomic_DNA"/>
</dbReference>
<dbReference type="InterPro" id="IPR045234">
    <property type="entry name" value="Unkempt-like"/>
</dbReference>
<feature type="region of interest" description="Disordered" evidence="5">
    <location>
        <begin position="206"/>
        <end position="232"/>
    </location>
</feature>
<evidence type="ECO:0000256" key="5">
    <source>
        <dbReference type="SAM" id="MobiDB-lite"/>
    </source>
</evidence>
<feature type="region of interest" description="Disordered" evidence="5">
    <location>
        <begin position="120"/>
        <end position="140"/>
    </location>
</feature>
<keyword evidence="2" id="KW-0863">Zinc-finger</keyword>
<evidence type="ECO:0000256" key="1">
    <source>
        <dbReference type="ARBA" id="ARBA00022723"/>
    </source>
</evidence>
<evidence type="ECO:0000313" key="7">
    <source>
        <dbReference type="EMBL" id="CAA2621247.1"/>
    </source>
</evidence>
<evidence type="ECO:0000256" key="3">
    <source>
        <dbReference type="ARBA" id="ARBA00022833"/>
    </source>
</evidence>
<dbReference type="EMBL" id="CACRZD030000006">
    <property type="protein sequence ID" value="CAA6660962.1"/>
    <property type="molecule type" value="Genomic_DNA"/>
</dbReference>
<dbReference type="PANTHER" id="PTHR14493">
    <property type="entry name" value="UNKEMPT FAMILY MEMBER"/>
    <property type="match status" value="1"/>
</dbReference>
<dbReference type="GO" id="GO:0008270">
    <property type="term" value="F:zinc ion binding"/>
    <property type="evidence" value="ECO:0007669"/>
    <property type="project" value="UniProtKB-KW"/>
</dbReference>
<name>A0A7I8ISI2_SPIIN</name>
<dbReference type="PANTHER" id="PTHR14493:SF155">
    <property type="entry name" value="ZINC FINGER CCCH DOMAIN-CONTAINING PROTEIN 20"/>
    <property type="match status" value="1"/>
</dbReference>
<evidence type="ECO:0000256" key="2">
    <source>
        <dbReference type="ARBA" id="ARBA00022771"/>
    </source>
</evidence>
<feature type="domain" description="AtC3H23-like CCCH zinc finger" evidence="6">
    <location>
        <begin position="101"/>
        <end position="131"/>
    </location>
</feature>
<sequence>MILGEGPRPSAMFQVPPWQMCDDPVTGMSYSIPVSGVAGGNGGDLSSFLLSEAALAALQRFLPSNEPYASEEMRRREEEQGEEAEEDDLMDSPVDAYSCDEFRMYEFKVRRCVRGRSHDWTECPYAHPGRRPGAGTPAIRPRGVRVLAPSLQVPHTGLQGRRQLPTPRLLLRPHAGAAARRPQAQQQQSAPASSVLDGYFSKGLASSPTSTLMSPPTSPPSDSPPLSPSGHSLRRSRFPGFFAINGVLASLRRLQLSKAKSVPSSWGLQQVSGVGSPRGVVNVRPGFCSLPTTPTAASPGGLFDEWRSRRERWSPVGT</sequence>
<dbReference type="GO" id="GO:0003677">
    <property type="term" value="F:DNA binding"/>
    <property type="evidence" value="ECO:0007669"/>
    <property type="project" value="UniProtKB-KW"/>
</dbReference>
<feature type="compositionally biased region" description="Acidic residues" evidence="5">
    <location>
        <begin position="79"/>
        <end position="90"/>
    </location>
</feature>
<feature type="region of interest" description="Disordered" evidence="5">
    <location>
        <begin position="66"/>
        <end position="90"/>
    </location>
</feature>
<dbReference type="Pfam" id="PF25512">
    <property type="entry name" value="zf-CCCH_AtC3H23"/>
    <property type="match status" value="1"/>
</dbReference>
<feature type="region of interest" description="Disordered" evidence="5">
    <location>
        <begin position="175"/>
        <end position="194"/>
    </location>
</feature>
<keyword evidence="3" id="KW-0862">Zinc</keyword>
<keyword evidence="4" id="KW-0238">DNA-binding</keyword>
<feature type="compositionally biased region" description="Low complexity" evidence="5">
    <location>
        <begin position="206"/>
        <end position="215"/>
    </location>
</feature>
<accession>A0A7I8ISI2</accession>
<dbReference type="Proteomes" id="UP001189122">
    <property type="component" value="Unassembled WGS sequence"/>
</dbReference>
<keyword evidence="1" id="KW-0479">Metal-binding</keyword>
<feature type="compositionally biased region" description="Pro residues" evidence="5">
    <location>
        <begin position="216"/>
        <end position="227"/>
    </location>
</feature>
<protein>
    <recommendedName>
        <fullName evidence="6">AtC3H23-like CCCH zinc finger domain-containing protein</fullName>
    </recommendedName>
</protein>
<reference evidence="7 8" key="1">
    <citation type="submission" date="2019-12" db="EMBL/GenBank/DDBJ databases">
        <authorList>
            <person name="Scholz U."/>
            <person name="Mascher M."/>
            <person name="Fiebig A."/>
        </authorList>
    </citation>
    <scope>NUCLEOTIDE SEQUENCE</scope>
</reference>
<evidence type="ECO:0000259" key="6">
    <source>
        <dbReference type="Pfam" id="PF25512"/>
    </source>
</evidence>
<gene>
    <name evidence="7" type="ORF">SI7747_06007361</name>
</gene>
<dbReference type="InterPro" id="IPR057444">
    <property type="entry name" value="Znf-CCCH_AtC3H23-like"/>
</dbReference>
<organism evidence="7">
    <name type="scientific">Spirodela intermedia</name>
    <name type="common">Intermediate duckweed</name>
    <dbReference type="NCBI Taxonomy" id="51605"/>
    <lineage>
        <taxon>Eukaryota</taxon>
        <taxon>Viridiplantae</taxon>
        <taxon>Streptophyta</taxon>
        <taxon>Embryophyta</taxon>
        <taxon>Tracheophyta</taxon>
        <taxon>Spermatophyta</taxon>
        <taxon>Magnoliopsida</taxon>
        <taxon>Liliopsida</taxon>
        <taxon>Araceae</taxon>
        <taxon>Lemnoideae</taxon>
        <taxon>Spirodela</taxon>
    </lineage>
</organism>
<keyword evidence="8" id="KW-1185">Reference proteome</keyword>
<evidence type="ECO:0000313" key="8">
    <source>
        <dbReference type="Proteomes" id="UP001189122"/>
    </source>
</evidence>
<proteinExistence type="predicted"/>
<evidence type="ECO:0000256" key="4">
    <source>
        <dbReference type="ARBA" id="ARBA00023125"/>
    </source>
</evidence>
<dbReference type="AlphaFoldDB" id="A0A7I8ISI2"/>